<comment type="caution">
    <text evidence="1">The sequence shown here is derived from an EMBL/GenBank/DDBJ whole genome shotgun (WGS) entry which is preliminary data.</text>
</comment>
<dbReference type="AlphaFoldDB" id="A0A5B7G927"/>
<sequence>MVKYLKKKKLYRTEFGFRTGRLKDSRDLAFLTRKENSRENDQLMWQMKWVMHLPSVKQSLDVFTTT</sequence>
<protein>
    <submittedName>
        <fullName evidence="1">Uncharacterized protein</fullName>
    </submittedName>
</protein>
<proteinExistence type="predicted"/>
<dbReference type="EMBL" id="VSRR010011844">
    <property type="protein sequence ID" value="MPC53733.1"/>
    <property type="molecule type" value="Genomic_DNA"/>
</dbReference>
<gene>
    <name evidence="1" type="ORF">E2C01_047631</name>
</gene>
<evidence type="ECO:0000313" key="1">
    <source>
        <dbReference type="EMBL" id="MPC53733.1"/>
    </source>
</evidence>
<reference evidence="1 2" key="1">
    <citation type="submission" date="2019-05" db="EMBL/GenBank/DDBJ databases">
        <title>Another draft genome of Portunus trituberculatus and its Hox gene families provides insights of decapod evolution.</title>
        <authorList>
            <person name="Jeong J.-H."/>
            <person name="Song I."/>
            <person name="Kim S."/>
            <person name="Choi T."/>
            <person name="Kim D."/>
            <person name="Ryu S."/>
            <person name="Kim W."/>
        </authorList>
    </citation>
    <scope>NUCLEOTIDE SEQUENCE [LARGE SCALE GENOMIC DNA]</scope>
    <source>
        <tissue evidence="1">Muscle</tissue>
    </source>
</reference>
<accession>A0A5B7G927</accession>
<dbReference type="Proteomes" id="UP000324222">
    <property type="component" value="Unassembled WGS sequence"/>
</dbReference>
<evidence type="ECO:0000313" key="2">
    <source>
        <dbReference type="Proteomes" id="UP000324222"/>
    </source>
</evidence>
<name>A0A5B7G927_PORTR</name>
<keyword evidence="2" id="KW-1185">Reference proteome</keyword>
<organism evidence="1 2">
    <name type="scientific">Portunus trituberculatus</name>
    <name type="common">Swimming crab</name>
    <name type="synonym">Neptunus trituberculatus</name>
    <dbReference type="NCBI Taxonomy" id="210409"/>
    <lineage>
        <taxon>Eukaryota</taxon>
        <taxon>Metazoa</taxon>
        <taxon>Ecdysozoa</taxon>
        <taxon>Arthropoda</taxon>
        <taxon>Crustacea</taxon>
        <taxon>Multicrustacea</taxon>
        <taxon>Malacostraca</taxon>
        <taxon>Eumalacostraca</taxon>
        <taxon>Eucarida</taxon>
        <taxon>Decapoda</taxon>
        <taxon>Pleocyemata</taxon>
        <taxon>Brachyura</taxon>
        <taxon>Eubrachyura</taxon>
        <taxon>Portunoidea</taxon>
        <taxon>Portunidae</taxon>
        <taxon>Portuninae</taxon>
        <taxon>Portunus</taxon>
    </lineage>
</organism>